<dbReference type="EMBL" id="JBBGZA010000001">
    <property type="protein sequence ID" value="MEJ5094749.1"/>
    <property type="molecule type" value="Genomic_DNA"/>
</dbReference>
<dbReference type="SUPFAM" id="SSF48576">
    <property type="entry name" value="Terpenoid synthases"/>
    <property type="match status" value="1"/>
</dbReference>
<dbReference type="InterPro" id="IPR002060">
    <property type="entry name" value="Squ/phyt_synthse"/>
</dbReference>
<sequence length="222" mass="23705">MTGNNPEHAVLLSYAPAKGRPALAAALALDAALAEVLRSTSEPVLGQIRLRWWDDALRALDDGPAPAVPVLTDLARAFAGTGVRPSMLSGMTDGWSMLLEEEAFDAETLDRQGRLRGGTLFEACGQMFGAQPDDPLIEAGIGWALADLARHVREPALATMAAARARVLLDQALGMRWSSAARSLGAAAHFARMDLDVPLDAPLPSGSPRRLSRVLWHRLTGR</sequence>
<protein>
    <submittedName>
        <fullName evidence="1">Squalene/phytoene synthase family protein</fullName>
    </submittedName>
</protein>
<evidence type="ECO:0000313" key="1">
    <source>
        <dbReference type="EMBL" id="MEJ5094749.1"/>
    </source>
</evidence>
<dbReference type="RefSeq" id="WP_132883531.1">
    <property type="nucleotide sequence ID" value="NZ_JBBGZA010000001.1"/>
</dbReference>
<dbReference type="Pfam" id="PF00494">
    <property type="entry name" value="SQS_PSY"/>
    <property type="match status" value="1"/>
</dbReference>
<reference evidence="1 2" key="1">
    <citation type="submission" date="2023-12" db="EMBL/GenBank/DDBJ databases">
        <title>Gut-associated functions are favored during microbiome assembly across C. elegans life.</title>
        <authorList>
            <person name="Zimmermann J."/>
        </authorList>
    </citation>
    <scope>NUCLEOTIDE SEQUENCE [LARGE SCALE GENOMIC DNA]</scope>
    <source>
        <strain evidence="1 2">JUb134</strain>
    </source>
</reference>
<gene>
    <name evidence="1" type="ORF">WH159_09380</name>
</gene>
<proteinExistence type="predicted"/>
<keyword evidence="2" id="KW-1185">Reference proteome</keyword>
<name>A0ABU8Q615_9SPHN</name>
<dbReference type="Gene3D" id="1.10.600.10">
    <property type="entry name" value="Farnesyl Diphosphate Synthase"/>
    <property type="match status" value="1"/>
</dbReference>
<evidence type="ECO:0000313" key="2">
    <source>
        <dbReference type="Proteomes" id="UP001380365"/>
    </source>
</evidence>
<accession>A0ABU8Q615</accession>
<dbReference type="InterPro" id="IPR008949">
    <property type="entry name" value="Isoprenoid_synthase_dom_sf"/>
</dbReference>
<dbReference type="Proteomes" id="UP001380365">
    <property type="component" value="Unassembled WGS sequence"/>
</dbReference>
<comment type="caution">
    <text evidence="1">The sequence shown here is derived from an EMBL/GenBank/DDBJ whole genome shotgun (WGS) entry which is preliminary data.</text>
</comment>
<organism evidence="1 2">
    <name type="scientific">Sphingomonas molluscorum</name>
    <dbReference type="NCBI Taxonomy" id="418184"/>
    <lineage>
        <taxon>Bacteria</taxon>
        <taxon>Pseudomonadati</taxon>
        <taxon>Pseudomonadota</taxon>
        <taxon>Alphaproteobacteria</taxon>
        <taxon>Sphingomonadales</taxon>
        <taxon>Sphingomonadaceae</taxon>
        <taxon>Sphingomonas</taxon>
    </lineage>
</organism>